<evidence type="ECO:0000256" key="5">
    <source>
        <dbReference type="ARBA" id="ARBA00022448"/>
    </source>
</evidence>
<organism evidence="14 15">
    <name type="scientific">Geomonas terrae</name>
    <dbReference type="NCBI Taxonomy" id="2562681"/>
    <lineage>
        <taxon>Bacteria</taxon>
        <taxon>Pseudomonadati</taxon>
        <taxon>Thermodesulfobacteriota</taxon>
        <taxon>Desulfuromonadia</taxon>
        <taxon>Geobacterales</taxon>
        <taxon>Geobacteraceae</taxon>
        <taxon>Geomonas</taxon>
    </lineage>
</organism>
<comment type="subunit">
    <text evidence="3">Monomer.</text>
</comment>
<evidence type="ECO:0000256" key="10">
    <source>
        <dbReference type="ARBA" id="ARBA00023186"/>
    </source>
</evidence>
<feature type="chain" id="PRO_5020570961" description="Outer-membrane lipoprotein LolB" evidence="13">
    <location>
        <begin position="26"/>
        <end position="230"/>
    </location>
</feature>
<dbReference type="GO" id="GO:0015031">
    <property type="term" value="P:protein transport"/>
    <property type="evidence" value="ECO:0007669"/>
    <property type="project" value="UniProtKB-KW"/>
</dbReference>
<dbReference type="AlphaFoldDB" id="A0A4S1CII0"/>
<dbReference type="SUPFAM" id="SSF89392">
    <property type="entry name" value="Prokaryotic lipoproteins and lipoprotein localization factors"/>
    <property type="match status" value="1"/>
</dbReference>
<reference evidence="14 15" key="1">
    <citation type="submission" date="2019-04" db="EMBL/GenBank/DDBJ databases">
        <title>Geobacter oryzae sp. nov., ferric-reducing bacteria isolated from paddy soil.</title>
        <authorList>
            <person name="Xu Z."/>
            <person name="Masuda Y."/>
            <person name="Itoh H."/>
            <person name="Senoo K."/>
        </authorList>
    </citation>
    <scope>NUCLEOTIDE SEQUENCE [LARGE SCALE GENOMIC DNA]</scope>
    <source>
        <strain evidence="14 15">Red111</strain>
    </source>
</reference>
<name>A0A4S1CII0_9BACT</name>
<protein>
    <recommendedName>
        <fullName evidence="4">Outer-membrane lipoprotein LolB</fullName>
    </recommendedName>
</protein>
<evidence type="ECO:0000256" key="11">
    <source>
        <dbReference type="ARBA" id="ARBA00023237"/>
    </source>
</evidence>
<evidence type="ECO:0000256" key="4">
    <source>
        <dbReference type="ARBA" id="ARBA00016202"/>
    </source>
</evidence>
<keyword evidence="5" id="KW-0813">Transport</keyword>
<evidence type="ECO:0000256" key="8">
    <source>
        <dbReference type="ARBA" id="ARBA00023136"/>
    </source>
</evidence>
<dbReference type="Proteomes" id="UP000306416">
    <property type="component" value="Unassembled WGS sequence"/>
</dbReference>
<keyword evidence="11" id="KW-0998">Cell outer membrane</keyword>
<evidence type="ECO:0000256" key="2">
    <source>
        <dbReference type="ARBA" id="ARBA00009696"/>
    </source>
</evidence>
<keyword evidence="15" id="KW-1185">Reference proteome</keyword>
<evidence type="ECO:0000256" key="1">
    <source>
        <dbReference type="ARBA" id="ARBA00004442"/>
    </source>
</evidence>
<comment type="caution">
    <text evidence="14">The sequence shown here is derived from an EMBL/GenBank/DDBJ whole genome shotgun (WGS) entry which is preliminary data.</text>
</comment>
<keyword evidence="10" id="KW-0143">Chaperone</keyword>
<proteinExistence type="inferred from homology"/>
<dbReference type="EMBL" id="SRSC01000002">
    <property type="protein sequence ID" value="TGU72970.1"/>
    <property type="molecule type" value="Genomic_DNA"/>
</dbReference>
<keyword evidence="7" id="KW-0653">Protein transport</keyword>
<dbReference type="InterPro" id="IPR029046">
    <property type="entry name" value="LolA/LolB/LppX"/>
</dbReference>
<keyword evidence="8" id="KW-0472">Membrane</keyword>
<evidence type="ECO:0000313" key="15">
    <source>
        <dbReference type="Proteomes" id="UP000306416"/>
    </source>
</evidence>
<dbReference type="Gene3D" id="2.50.20.10">
    <property type="entry name" value="Lipoprotein localisation LolA/LolB/LppX"/>
    <property type="match status" value="1"/>
</dbReference>
<keyword evidence="6 13" id="KW-0732">Signal</keyword>
<evidence type="ECO:0000313" key="14">
    <source>
        <dbReference type="EMBL" id="TGU72970.1"/>
    </source>
</evidence>
<evidence type="ECO:0000256" key="7">
    <source>
        <dbReference type="ARBA" id="ARBA00022927"/>
    </source>
</evidence>
<evidence type="ECO:0000256" key="3">
    <source>
        <dbReference type="ARBA" id="ARBA00011245"/>
    </source>
</evidence>
<evidence type="ECO:0000256" key="12">
    <source>
        <dbReference type="ARBA" id="ARBA00023288"/>
    </source>
</evidence>
<keyword evidence="9" id="KW-0564">Palmitate</keyword>
<evidence type="ECO:0000256" key="13">
    <source>
        <dbReference type="SAM" id="SignalP"/>
    </source>
</evidence>
<dbReference type="GO" id="GO:0009279">
    <property type="term" value="C:cell outer membrane"/>
    <property type="evidence" value="ECO:0007669"/>
    <property type="project" value="UniProtKB-SubCell"/>
</dbReference>
<comment type="subcellular location">
    <subcellularLocation>
        <location evidence="1">Cell outer membrane</location>
    </subcellularLocation>
</comment>
<dbReference type="Pfam" id="PF03550">
    <property type="entry name" value="LolB"/>
    <property type="match status" value="1"/>
</dbReference>
<keyword evidence="12 14" id="KW-0449">Lipoprotein</keyword>
<gene>
    <name evidence="14" type="ORF">E4633_08970</name>
</gene>
<comment type="similarity">
    <text evidence="2">Belongs to the LolB family.</text>
</comment>
<accession>A0A4S1CII0</accession>
<evidence type="ECO:0000256" key="6">
    <source>
        <dbReference type="ARBA" id="ARBA00022729"/>
    </source>
</evidence>
<evidence type="ECO:0000256" key="9">
    <source>
        <dbReference type="ARBA" id="ARBA00023139"/>
    </source>
</evidence>
<dbReference type="InterPro" id="IPR004565">
    <property type="entry name" value="OM_lipoprot_LolB"/>
</dbReference>
<sequence length="230" mass="24855">MYRRRLGRIFLLSLLAVQLFGCASARKPLTGLVPGRNVETLQSSVSISASSAGRSSAGRGFLIYQAPDLYHLAILSPFGQTILEAFGGNDRFTCVVPSRQLAYTGALSELPESSALKSIQLLRWVMAPSPVPLPAPPRYTMTDAGTTYYFDQTGMLEKKVSASGSEARYEGYQAVEGIAFPETITIRDASGAEARIVFDEPQLNAPVEEGALRPDLTGMTVQPLADFRAM</sequence>
<feature type="signal peptide" evidence="13">
    <location>
        <begin position="1"/>
        <end position="25"/>
    </location>
</feature>